<proteinExistence type="predicted"/>
<dbReference type="InterPro" id="IPR006119">
    <property type="entry name" value="Resolv_N"/>
</dbReference>
<keyword evidence="1" id="KW-0175">Coiled coil</keyword>
<organism evidence="4 5">
    <name type="scientific">Hahella chejuensis (strain KCTC 2396)</name>
    <dbReference type="NCBI Taxonomy" id="349521"/>
    <lineage>
        <taxon>Bacteria</taxon>
        <taxon>Pseudomonadati</taxon>
        <taxon>Pseudomonadota</taxon>
        <taxon>Gammaproteobacteria</taxon>
        <taxon>Oceanospirillales</taxon>
        <taxon>Hahellaceae</taxon>
        <taxon>Hahella</taxon>
    </lineage>
</organism>
<dbReference type="Proteomes" id="UP000000238">
    <property type="component" value="Chromosome"/>
</dbReference>
<dbReference type="SMART" id="SM00857">
    <property type="entry name" value="Resolvase"/>
    <property type="match status" value="1"/>
</dbReference>
<name>Q2S8I3_HAHCH</name>
<dbReference type="SUPFAM" id="SSF53041">
    <property type="entry name" value="Resolvase-like"/>
    <property type="match status" value="1"/>
</dbReference>
<gene>
    <name evidence="4" type="ordered locus">HCH_06395</name>
</gene>
<dbReference type="STRING" id="349521.HCH_06395"/>
<protein>
    <submittedName>
        <fullName evidence="4">Site-specific recombinase</fullName>
    </submittedName>
</protein>
<dbReference type="PANTHER" id="PTHR30461">
    <property type="entry name" value="DNA-INVERTASE FROM LAMBDOID PROPHAGE"/>
    <property type="match status" value="1"/>
</dbReference>
<feature type="domain" description="Resolvase/invertase-type recombinase catalytic" evidence="2">
    <location>
        <begin position="7"/>
        <end position="154"/>
    </location>
</feature>
<dbReference type="InterPro" id="IPR050639">
    <property type="entry name" value="SSR_resolvase"/>
</dbReference>
<dbReference type="eggNOG" id="COG1961">
    <property type="taxonomic scope" value="Bacteria"/>
</dbReference>
<evidence type="ECO:0000259" key="2">
    <source>
        <dbReference type="PROSITE" id="PS51736"/>
    </source>
</evidence>
<dbReference type="Pfam" id="PF00239">
    <property type="entry name" value="Resolvase"/>
    <property type="match status" value="1"/>
</dbReference>
<evidence type="ECO:0000259" key="3">
    <source>
        <dbReference type="PROSITE" id="PS51737"/>
    </source>
</evidence>
<dbReference type="RefSeq" id="WP_011400093.1">
    <property type="nucleotide sequence ID" value="NC_007645.1"/>
</dbReference>
<evidence type="ECO:0000313" key="5">
    <source>
        <dbReference type="Proteomes" id="UP000000238"/>
    </source>
</evidence>
<dbReference type="AlphaFoldDB" id="Q2S8I3"/>
<dbReference type="GO" id="GO:0003677">
    <property type="term" value="F:DNA binding"/>
    <property type="evidence" value="ECO:0007669"/>
    <property type="project" value="InterPro"/>
</dbReference>
<dbReference type="InterPro" id="IPR038109">
    <property type="entry name" value="DNA_bind_recomb_sf"/>
</dbReference>
<dbReference type="Gene3D" id="3.40.50.1390">
    <property type="entry name" value="Resolvase, N-terminal catalytic domain"/>
    <property type="match status" value="1"/>
</dbReference>
<dbReference type="Gene3D" id="3.90.1750.20">
    <property type="entry name" value="Putative Large Serine Recombinase, Chain B, Domain 2"/>
    <property type="match status" value="1"/>
</dbReference>
<accession>Q2S8I3</accession>
<dbReference type="InterPro" id="IPR011109">
    <property type="entry name" value="DNA_bind_recombinase_dom"/>
</dbReference>
<dbReference type="CDD" id="cd00338">
    <property type="entry name" value="Ser_Recombinase"/>
    <property type="match status" value="1"/>
</dbReference>
<dbReference type="GO" id="GO:0000150">
    <property type="term" value="F:DNA strand exchange activity"/>
    <property type="evidence" value="ECO:0007669"/>
    <property type="project" value="InterPro"/>
</dbReference>
<feature type="domain" description="Recombinase" evidence="3">
    <location>
        <begin position="162"/>
        <end position="282"/>
    </location>
</feature>
<dbReference type="HOGENOM" id="CLU_010686_18_3_6"/>
<dbReference type="KEGG" id="hch:HCH_06395"/>
<keyword evidence="5" id="KW-1185">Reference proteome</keyword>
<dbReference type="PROSITE" id="PS51736">
    <property type="entry name" value="RECOMBINASES_3"/>
    <property type="match status" value="1"/>
</dbReference>
<dbReference type="PANTHER" id="PTHR30461:SF23">
    <property type="entry name" value="DNA RECOMBINASE-RELATED"/>
    <property type="match status" value="1"/>
</dbReference>
<feature type="coiled-coil region" evidence="1">
    <location>
        <begin position="399"/>
        <end position="426"/>
    </location>
</feature>
<reference evidence="4 5" key="1">
    <citation type="journal article" date="2005" name="Nucleic Acids Res.">
        <title>Genomic blueprint of Hahella chejuensis, a marine microbe producing an algicidal agent.</title>
        <authorList>
            <person name="Jeong H."/>
            <person name="Yim J.H."/>
            <person name="Lee C."/>
            <person name="Choi S.-H."/>
            <person name="Park Y.K."/>
            <person name="Yoon S.H."/>
            <person name="Hur C.-G."/>
            <person name="Kang H.-Y."/>
            <person name="Kim D."/>
            <person name="Lee H.H."/>
            <person name="Park K.H."/>
            <person name="Park S.-H."/>
            <person name="Park H.-S."/>
            <person name="Lee H.K."/>
            <person name="Oh T.K."/>
            <person name="Kim J.F."/>
        </authorList>
    </citation>
    <scope>NUCLEOTIDE SEQUENCE [LARGE SCALE GENOMIC DNA]</scope>
    <source>
        <strain evidence="4 5">KCTC 2396</strain>
    </source>
</reference>
<dbReference type="PROSITE" id="PS51737">
    <property type="entry name" value="RECOMBINASE_DNA_BIND"/>
    <property type="match status" value="1"/>
</dbReference>
<dbReference type="InterPro" id="IPR036162">
    <property type="entry name" value="Resolvase-like_N_sf"/>
</dbReference>
<evidence type="ECO:0000256" key="1">
    <source>
        <dbReference type="SAM" id="Coils"/>
    </source>
</evidence>
<sequence>MRTSHKRVGIWIRVSTEDQVKGESPEHHERRGRLYAEAKEWEVVEVYRLDALSGKTVKEYPETKRMLADIKTGHITGLIFSKLARLARNTRELLEFAEVFRDCGADLISLAESIDTSTPAGRLFYTMIAAMAQWEREEIAERISASVPIRAKMGKPLGGQASFGYQWEDGKLIPHPDEAPIRKLMYELFREHKRKKTVARILNERGYRTRKGAKFSDTTIGRLIEDPTAKGMRRANYTKSTNSTKAWTHKPEHEWVFHEVPAIVSEEVWEECNAILTTRKGTRPIAKRVRHLFAGRTYCECGSKMYVPSNSPKYICANCRNKIPTEDLETIFHEQLRDFFCSPDEIEHHLSSFSNSIAAKEDVLTVLQKEREKVVTRTDKLYELYQEGGIDKRGFGERYKPLQERLEQIDAELPQLQAEVDFLKITQISQNEIVDHAQDLYAHWDNLTSDDKRQIVEAITDRLIIGKEEVEIELYYAPTPTPKCNSTPQNAGILATHQHGFIAAIS</sequence>
<dbReference type="Pfam" id="PF07508">
    <property type="entry name" value="Recombinase"/>
    <property type="match status" value="1"/>
</dbReference>
<evidence type="ECO:0000313" key="4">
    <source>
        <dbReference type="EMBL" id="ABC33041.1"/>
    </source>
</evidence>
<dbReference type="EMBL" id="CP000155">
    <property type="protein sequence ID" value="ABC33041.1"/>
    <property type="molecule type" value="Genomic_DNA"/>
</dbReference>